<dbReference type="Pfam" id="PF00201">
    <property type="entry name" value="UDPGT"/>
    <property type="match status" value="1"/>
</dbReference>
<reference evidence="2" key="1">
    <citation type="submission" date="2014-01" db="EMBL/GenBank/DDBJ databases">
        <title>The genome of the white-rot fungus Pycnoporus cinnabarinus: a basidiomycete model with a versatile arsenal for lignocellulosic biomass breakdown.</title>
        <authorList>
            <person name="Levasseur A."/>
            <person name="Lomascolo A."/>
            <person name="Ruiz-Duenas F.J."/>
            <person name="Uzan E."/>
            <person name="Piumi F."/>
            <person name="Kues U."/>
            <person name="Ram A.F.J."/>
            <person name="Murat C."/>
            <person name="Haon M."/>
            <person name="Benoit I."/>
            <person name="Arfi Y."/>
            <person name="Chevret D."/>
            <person name="Drula E."/>
            <person name="Kwon M.J."/>
            <person name="Gouret P."/>
            <person name="Lesage-Meessen L."/>
            <person name="Lombard V."/>
            <person name="Mariette J."/>
            <person name="Noirot C."/>
            <person name="Park J."/>
            <person name="Patyshakuliyeva A."/>
            <person name="Wieneger R.A.B."/>
            <person name="Wosten H.A.B."/>
            <person name="Martin F."/>
            <person name="Coutinho P.M."/>
            <person name="de Vries R."/>
            <person name="Martinez A.T."/>
            <person name="Klopp C."/>
            <person name="Pontarotti P."/>
            <person name="Henrissat B."/>
            <person name="Record E."/>
        </authorList>
    </citation>
    <scope>NUCLEOTIDE SEQUENCE [LARGE SCALE GENOMIC DNA]</scope>
    <source>
        <strain evidence="2">BRFM137</strain>
    </source>
</reference>
<dbReference type="Gene3D" id="3.40.50.2000">
    <property type="entry name" value="Glycogen Phosphorylase B"/>
    <property type="match status" value="2"/>
</dbReference>
<protein>
    <submittedName>
        <fullName evidence="2">Glycosyltransferase Family 1 protein</fullName>
    </submittedName>
</protein>
<dbReference type="PANTHER" id="PTHR48045:SF34">
    <property type="entry name" value="ISOFLAVONE 7-O-GLUCOSYLTRANSFERASE 1-LIKE"/>
    <property type="match status" value="1"/>
</dbReference>
<dbReference type="AlphaFoldDB" id="A0A060SAV0"/>
<name>A0A060SAV0_PYCCI</name>
<dbReference type="InterPro" id="IPR002213">
    <property type="entry name" value="UDP_glucos_trans"/>
</dbReference>
<evidence type="ECO:0000313" key="2">
    <source>
        <dbReference type="EMBL" id="CDO71485.1"/>
    </source>
</evidence>
<dbReference type="CDD" id="cd03784">
    <property type="entry name" value="GT1_Gtf-like"/>
    <property type="match status" value="1"/>
</dbReference>
<dbReference type="Proteomes" id="UP000029665">
    <property type="component" value="Unassembled WGS sequence"/>
</dbReference>
<proteinExistence type="predicted"/>
<dbReference type="PANTHER" id="PTHR48045">
    <property type="entry name" value="UDP-GLYCOSYLTRANSFERASE 72B1"/>
    <property type="match status" value="1"/>
</dbReference>
<dbReference type="OMA" id="ADWVPQQ"/>
<evidence type="ECO:0000256" key="1">
    <source>
        <dbReference type="ARBA" id="ARBA00022679"/>
    </source>
</evidence>
<comment type="caution">
    <text evidence="2">The sequence shown here is derived from an EMBL/GenBank/DDBJ whole genome shotgun (WGS) entry which is preliminary data.</text>
</comment>
<gene>
    <name evidence="2" type="ORF">BN946_scf184909.g79</name>
</gene>
<sequence length="499" mass="54780">MTLTVQPSKHLLVVPVHMWGHTRPLCIAAARMAKTCPSLALTVCIASGMYDRAKTEMMRDFAPDEKEPLSRIRMVSIYEGRSMLDPEALVSNFLAVWNKLSSGESVSATSLDGAEHAINLRDAPLNAVLVDDTWPLAESIAEREGISFNDAAYSVSVIVDRYRHENPSSSPFDVALGADLRSYEGPFGGVRLHASDVRLRVFTARTTVTMRKWLGETGRKIYYAGPLVANGDAELKSGETARREDDGAANGRPAEHGQQGVLAFMDEQLKKRGERSVIYVSFGSMLWPLDPAKLVAALEVMMEQNIPLALTRPSPFARLPEDFLKRLEEYGDAIIADWVPQQALLHHRAMGWCLTHGGHNTVLECLTAAVPMIVWPIVMDQPTNAVHLTDDLNVAYELLEVRHGHGLGRIYRTGYTPVGTVEAVRNEVRDVLTRAFGADGEAKRGRVAELKDRLSDAWRKVGGGEKEEAGIGRREVEAFLEDVCARVPFTGGVVGVAAS</sequence>
<dbReference type="OrthoDB" id="5835829at2759"/>
<keyword evidence="3" id="KW-1185">Reference proteome</keyword>
<accession>A0A060SAV0</accession>
<dbReference type="SUPFAM" id="SSF53756">
    <property type="entry name" value="UDP-Glycosyltransferase/glycogen phosphorylase"/>
    <property type="match status" value="1"/>
</dbReference>
<keyword evidence="1" id="KW-0808">Transferase</keyword>
<dbReference type="GO" id="GO:0008194">
    <property type="term" value="F:UDP-glycosyltransferase activity"/>
    <property type="evidence" value="ECO:0007669"/>
    <property type="project" value="InterPro"/>
</dbReference>
<dbReference type="HOGENOM" id="CLU_001724_12_1_1"/>
<dbReference type="EMBL" id="CCBP010000101">
    <property type="protein sequence ID" value="CDO71485.1"/>
    <property type="molecule type" value="Genomic_DNA"/>
</dbReference>
<evidence type="ECO:0000313" key="3">
    <source>
        <dbReference type="Proteomes" id="UP000029665"/>
    </source>
</evidence>
<organism evidence="2 3">
    <name type="scientific">Pycnoporus cinnabarinus</name>
    <name type="common">Cinnabar-red polypore</name>
    <name type="synonym">Trametes cinnabarina</name>
    <dbReference type="NCBI Taxonomy" id="5643"/>
    <lineage>
        <taxon>Eukaryota</taxon>
        <taxon>Fungi</taxon>
        <taxon>Dikarya</taxon>
        <taxon>Basidiomycota</taxon>
        <taxon>Agaricomycotina</taxon>
        <taxon>Agaricomycetes</taxon>
        <taxon>Polyporales</taxon>
        <taxon>Polyporaceae</taxon>
        <taxon>Trametes</taxon>
    </lineage>
</organism>